<dbReference type="PRINTS" id="PR00605">
    <property type="entry name" value="CYTCHROMECIC"/>
</dbReference>
<evidence type="ECO:0000313" key="11">
    <source>
        <dbReference type="EMBL" id="RAV20427.1"/>
    </source>
</evidence>
<dbReference type="GO" id="GO:0005506">
    <property type="term" value="F:iron ion binding"/>
    <property type="evidence" value="ECO:0007669"/>
    <property type="project" value="InterPro"/>
</dbReference>
<evidence type="ECO:0000256" key="4">
    <source>
        <dbReference type="ARBA" id="ARBA00022982"/>
    </source>
</evidence>
<evidence type="ECO:0000256" key="7">
    <source>
        <dbReference type="PIRSR" id="PIRSR000025-2"/>
    </source>
</evidence>
<dbReference type="PROSITE" id="PS51257">
    <property type="entry name" value="PROKAR_LIPOPROTEIN"/>
    <property type="match status" value="1"/>
</dbReference>
<gene>
    <name evidence="11" type="ORF">DQG23_15810</name>
</gene>
<feature type="chain" id="PRO_5038596444" evidence="9">
    <location>
        <begin position="23"/>
        <end position="119"/>
    </location>
</feature>
<dbReference type="PANTHER" id="PTHR37823:SF2">
    <property type="entry name" value="CYTOCHROME C-550"/>
    <property type="match status" value="1"/>
</dbReference>
<dbReference type="PIRSF" id="PIRSF000025">
    <property type="entry name" value="Cytc_Bsub_c550"/>
    <property type="match status" value="1"/>
</dbReference>
<dbReference type="InterPro" id="IPR009056">
    <property type="entry name" value="Cyt_c-like_dom"/>
</dbReference>
<dbReference type="InterPro" id="IPR008168">
    <property type="entry name" value="Cyt_C_IC"/>
</dbReference>
<feature type="signal peptide" evidence="9">
    <location>
        <begin position="1"/>
        <end position="22"/>
    </location>
</feature>
<dbReference type="Gene3D" id="1.10.760.10">
    <property type="entry name" value="Cytochrome c-like domain"/>
    <property type="match status" value="1"/>
</dbReference>
<feature type="binding site" description="covalent" evidence="6">
    <location>
        <position position="57"/>
    </location>
    <ligand>
        <name>heme c</name>
        <dbReference type="ChEBI" id="CHEBI:61717"/>
    </ligand>
</feature>
<dbReference type="GO" id="GO:0020037">
    <property type="term" value="F:heme binding"/>
    <property type="evidence" value="ECO:0007669"/>
    <property type="project" value="InterPro"/>
</dbReference>
<feature type="binding site" description="covalent" evidence="6">
    <location>
        <position position="60"/>
    </location>
    <ligand>
        <name>heme c</name>
        <dbReference type="ChEBI" id="CHEBI:61717"/>
    </ligand>
</feature>
<comment type="caution">
    <text evidence="11">The sequence shown here is derived from an EMBL/GenBank/DDBJ whole genome shotgun (WGS) entry which is preliminary data.</text>
</comment>
<dbReference type="InterPro" id="IPR036909">
    <property type="entry name" value="Cyt_c-like_dom_sf"/>
</dbReference>
<proteinExistence type="predicted"/>
<keyword evidence="9" id="KW-0732">Signal</keyword>
<dbReference type="SUPFAM" id="SSF46626">
    <property type="entry name" value="Cytochrome c"/>
    <property type="match status" value="1"/>
</dbReference>
<dbReference type="Proteomes" id="UP000250369">
    <property type="component" value="Unassembled WGS sequence"/>
</dbReference>
<feature type="domain" description="Cytochrome c" evidence="10">
    <location>
        <begin position="44"/>
        <end position="119"/>
    </location>
</feature>
<evidence type="ECO:0000259" key="10">
    <source>
        <dbReference type="PROSITE" id="PS51007"/>
    </source>
</evidence>
<keyword evidence="3 7" id="KW-0479">Metal-binding</keyword>
<reference evidence="11 12" key="1">
    <citation type="journal article" date="2009" name="Int. J. Syst. Evol. Microbiol.">
        <title>Paenibacillus contaminans sp. nov., isolated from a contaminated laboratory plate.</title>
        <authorList>
            <person name="Chou J.H."/>
            <person name="Lee J.H."/>
            <person name="Lin M.C."/>
            <person name="Chang P.S."/>
            <person name="Arun A.B."/>
            <person name="Young C.C."/>
            <person name="Chen W.M."/>
        </authorList>
    </citation>
    <scope>NUCLEOTIDE SEQUENCE [LARGE SCALE GENOMIC DNA]</scope>
    <source>
        <strain evidence="11 12">CKOBP-6</strain>
    </source>
</reference>
<accession>A0A329MR39</accession>
<keyword evidence="2 6" id="KW-0349">Heme</keyword>
<evidence type="ECO:0000256" key="9">
    <source>
        <dbReference type="SAM" id="SignalP"/>
    </source>
</evidence>
<protein>
    <submittedName>
        <fullName evidence="11">Cytochrome c</fullName>
    </submittedName>
</protein>
<dbReference type="Pfam" id="PF13442">
    <property type="entry name" value="Cytochrome_CBB3"/>
    <property type="match status" value="1"/>
</dbReference>
<dbReference type="GO" id="GO:0016020">
    <property type="term" value="C:membrane"/>
    <property type="evidence" value="ECO:0007669"/>
    <property type="project" value="InterPro"/>
</dbReference>
<keyword evidence="12" id="KW-1185">Reference proteome</keyword>
<dbReference type="RefSeq" id="WP_113031824.1">
    <property type="nucleotide sequence ID" value="NZ_QMFB01000008.1"/>
</dbReference>
<sequence>MKKKLAMLVSAAALAVALTACGGGSKEASPSPSAPASGSPAATTTAANAESIYKQNCVSCHGADLAGKMGPNLQKVGGKLDKDKIAAKIQNGGGGMPAYKGKLKDDEIQALGDWLAAKK</sequence>
<dbReference type="OrthoDB" id="7933886at2"/>
<organism evidence="11 12">
    <name type="scientific">Paenibacillus contaminans</name>
    <dbReference type="NCBI Taxonomy" id="450362"/>
    <lineage>
        <taxon>Bacteria</taxon>
        <taxon>Bacillati</taxon>
        <taxon>Bacillota</taxon>
        <taxon>Bacilli</taxon>
        <taxon>Bacillales</taxon>
        <taxon>Paenibacillaceae</taxon>
        <taxon>Paenibacillus</taxon>
    </lineage>
</organism>
<feature type="region of interest" description="Disordered" evidence="8">
    <location>
        <begin position="22"/>
        <end position="45"/>
    </location>
</feature>
<evidence type="ECO:0000313" key="12">
    <source>
        <dbReference type="Proteomes" id="UP000250369"/>
    </source>
</evidence>
<comment type="PTM">
    <text evidence="6">Binds 1 heme c group covalently per subunit.</text>
</comment>
<feature type="binding site" description="axial binding residue" evidence="7">
    <location>
        <position position="96"/>
    </location>
    <ligand>
        <name>heme c</name>
        <dbReference type="ChEBI" id="CHEBI:61717"/>
    </ligand>
    <ligandPart>
        <name>Fe</name>
        <dbReference type="ChEBI" id="CHEBI:18248"/>
    </ligandPart>
</feature>
<dbReference type="PROSITE" id="PS51007">
    <property type="entry name" value="CYTC"/>
    <property type="match status" value="1"/>
</dbReference>
<evidence type="ECO:0000256" key="1">
    <source>
        <dbReference type="ARBA" id="ARBA00022448"/>
    </source>
</evidence>
<evidence type="ECO:0000256" key="6">
    <source>
        <dbReference type="PIRSR" id="PIRSR000025-1"/>
    </source>
</evidence>
<dbReference type="PANTHER" id="PTHR37823">
    <property type="entry name" value="CYTOCHROME C-553-LIKE"/>
    <property type="match status" value="1"/>
</dbReference>
<feature type="binding site" description="axial binding residue" evidence="7">
    <location>
        <position position="61"/>
    </location>
    <ligand>
        <name>heme c</name>
        <dbReference type="ChEBI" id="CHEBI:61717"/>
    </ligand>
    <ligandPart>
        <name>Fe</name>
        <dbReference type="ChEBI" id="CHEBI:18248"/>
    </ligandPart>
</feature>
<keyword evidence="1" id="KW-0813">Transport</keyword>
<evidence type="ECO:0000256" key="3">
    <source>
        <dbReference type="ARBA" id="ARBA00022723"/>
    </source>
</evidence>
<dbReference type="InterPro" id="IPR051811">
    <property type="entry name" value="Cytochrome_c550/c551-like"/>
</dbReference>
<evidence type="ECO:0000256" key="2">
    <source>
        <dbReference type="ARBA" id="ARBA00022617"/>
    </source>
</evidence>
<keyword evidence="4" id="KW-0249">Electron transport</keyword>
<evidence type="ECO:0000256" key="8">
    <source>
        <dbReference type="SAM" id="MobiDB-lite"/>
    </source>
</evidence>
<keyword evidence="5 7" id="KW-0408">Iron</keyword>
<dbReference type="GO" id="GO:0009055">
    <property type="term" value="F:electron transfer activity"/>
    <property type="evidence" value="ECO:0007669"/>
    <property type="project" value="InterPro"/>
</dbReference>
<dbReference type="AlphaFoldDB" id="A0A329MR39"/>
<evidence type="ECO:0000256" key="5">
    <source>
        <dbReference type="ARBA" id="ARBA00023004"/>
    </source>
</evidence>
<dbReference type="EMBL" id="QMFB01000008">
    <property type="protein sequence ID" value="RAV20427.1"/>
    <property type="molecule type" value="Genomic_DNA"/>
</dbReference>
<dbReference type="InterPro" id="IPR012218">
    <property type="entry name" value="Cyt_c_BACSU-c550-type"/>
</dbReference>
<name>A0A329MR39_9BACL</name>